<dbReference type="GO" id="GO:0000155">
    <property type="term" value="F:phosphorelay sensor kinase activity"/>
    <property type="evidence" value="ECO:0007669"/>
    <property type="project" value="InterPro"/>
</dbReference>
<keyword evidence="7" id="KW-0902">Two-component regulatory system</keyword>
<evidence type="ECO:0000256" key="6">
    <source>
        <dbReference type="ARBA" id="ARBA00022777"/>
    </source>
</evidence>
<dbReference type="InterPro" id="IPR035965">
    <property type="entry name" value="PAS-like_dom_sf"/>
</dbReference>
<dbReference type="PROSITE" id="PS50109">
    <property type="entry name" value="HIS_KIN"/>
    <property type="match status" value="1"/>
</dbReference>
<dbReference type="PRINTS" id="PR00344">
    <property type="entry name" value="BCTRLSENSOR"/>
</dbReference>
<name>A0AAJ2HEA4_9MICO</name>
<dbReference type="InterPro" id="IPR005467">
    <property type="entry name" value="His_kinase_dom"/>
</dbReference>
<keyword evidence="9" id="KW-0812">Transmembrane</keyword>
<evidence type="ECO:0000256" key="4">
    <source>
        <dbReference type="ARBA" id="ARBA00022553"/>
    </source>
</evidence>
<dbReference type="SUPFAM" id="SSF55874">
    <property type="entry name" value="ATPase domain of HSP90 chaperone/DNA topoisomerase II/histidine kinase"/>
    <property type="match status" value="1"/>
</dbReference>
<dbReference type="InterPro" id="IPR036890">
    <property type="entry name" value="HATPase_C_sf"/>
</dbReference>
<dbReference type="InterPro" id="IPR050736">
    <property type="entry name" value="Sensor_HK_Regulatory"/>
</dbReference>
<accession>A0AAJ2HEA4</accession>
<evidence type="ECO:0000256" key="7">
    <source>
        <dbReference type="ARBA" id="ARBA00023012"/>
    </source>
</evidence>
<protein>
    <recommendedName>
        <fullName evidence="3">histidine kinase</fullName>
        <ecNumber evidence="3">2.7.13.3</ecNumber>
    </recommendedName>
</protein>
<feature type="transmembrane region" description="Helical" evidence="9">
    <location>
        <begin position="92"/>
        <end position="112"/>
    </location>
</feature>
<dbReference type="EMBL" id="JAHWXH010000002">
    <property type="protein sequence ID" value="MDS0245985.1"/>
    <property type="molecule type" value="Genomic_DNA"/>
</dbReference>
<comment type="catalytic activity">
    <reaction evidence="1">
        <text>ATP + protein L-histidine = ADP + protein N-phospho-L-histidine.</text>
        <dbReference type="EC" id="2.7.13.3"/>
    </reaction>
</comment>
<keyword evidence="5" id="KW-0808">Transferase</keyword>
<dbReference type="Pfam" id="PF00512">
    <property type="entry name" value="HisKA"/>
    <property type="match status" value="1"/>
</dbReference>
<evidence type="ECO:0000256" key="9">
    <source>
        <dbReference type="SAM" id="Phobius"/>
    </source>
</evidence>
<dbReference type="RefSeq" id="WP_310891633.1">
    <property type="nucleotide sequence ID" value="NZ_BAAAGR010000002.1"/>
</dbReference>
<dbReference type="SUPFAM" id="SSF55785">
    <property type="entry name" value="PYP-like sensor domain (PAS domain)"/>
    <property type="match status" value="1"/>
</dbReference>
<feature type="domain" description="Histidine kinase" evidence="10">
    <location>
        <begin position="336"/>
        <end position="549"/>
    </location>
</feature>
<feature type="transmembrane region" description="Helical" evidence="9">
    <location>
        <begin position="119"/>
        <end position="147"/>
    </location>
</feature>
<dbReference type="Proteomes" id="UP001183582">
    <property type="component" value="Unassembled WGS sequence"/>
</dbReference>
<feature type="region of interest" description="Disordered" evidence="8">
    <location>
        <begin position="1"/>
        <end position="26"/>
    </location>
</feature>
<comment type="subcellular location">
    <subcellularLocation>
        <location evidence="2">Cell membrane</location>
    </subcellularLocation>
</comment>
<organism evidence="11 12">
    <name type="scientific">Microbacterium aurantiacum</name>
    <dbReference type="NCBI Taxonomy" id="162393"/>
    <lineage>
        <taxon>Bacteria</taxon>
        <taxon>Bacillati</taxon>
        <taxon>Actinomycetota</taxon>
        <taxon>Actinomycetes</taxon>
        <taxon>Micrococcales</taxon>
        <taxon>Microbacteriaceae</taxon>
        <taxon>Microbacterium</taxon>
    </lineage>
</organism>
<dbReference type="Pfam" id="PF02518">
    <property type="entry name" value="HATPase_c"/>
    <property type="match status" value="1"/>
</dbReference>
<dbReference type="InterPro" id="IPR003661">
    <property type="entry name" value="HisK_dim/P_dom"/>
</dbReference>
<sequence length="555" mass="58550">MTRRATGPATPRIGRPVGARSPRAASDASDLARDRAVLLNQILLTAVVFIVAGLAVVGSFAGDAALFFLGVVLVFAVAGATLLVPWNRLHPVWVAVVPALDGVAITLMQFAAPGTTLGLLWVFPATWLAASFGLVGLWSVIAAMVGVNVLVFLSTGDPLGAMTVLVPVVLVAVAVGSHVAASRSTAQRNLLVKQSDLLRRLLETTRLQEQTVTEVLDAVDFGVIRVGRDGRVAVTNDAHARLQRAVGGEGTAPAFRDDGVTPLPDDERPLERALRGEGFDDAVAWFGSDPATRRALSITARRLVDDTGADAGVVVVSRDVTTELLALRARDELVASVSHELRTPLTSIIGYLDLAIDAPATPTDVRRDLQVAERNAERLLLIVGDILAASSSAATAATSVEPRMVAVQDIVAASAQALRPRADARGVLVHLDEVRPATGWADPDRLRQVVDNLVANAVTYNREGGHVHLATAVDAGWTRIVVRDTGQGMSEDECARLFQRYYRAGAQVTGTGLGLAISRDIVRQLGGEITVTSAVGVGSTFVVKVPQVEPSERLS</sequence>
<keyword evidence="6 11" id="KW-0418">Kinase</keyword>
<keyword evidence="9" id="KW-0472">Membrane</keyword>
<dbReference type="PANTHER" id="PTHR43711">
    <property type="entry name" value="TWO-COMPONENT HISTIDINE KINASE"/>
    <property type="match status" value="1"/>
</dbReference>
<keyword evidence="9" id="KW-1133">Transmembrane helix</keyword>
<evidence type="ECO:0000259" key="10">
    <source>
        <dbReference type="PROSITE" id="PS50109"/>
    </source>
</evidence>
<dbReference type="GeneID" id="301458611"/>
<dbReference type="AlphaFoldDB" id="A0AAJ2HEA4"/>
<gene>
    <name evidence="11" type="ORF">KZC50_10230</name>
</gene>
<comment type="caution">
    <text evidence="11">The sequence shown here is derived from an EMBL/GenBank/DDBJ whole genome shotgun (WGS) entry which is preliminary data.</text>
</comment>
<dbReference type="SMART" id="SM00388">
    <property type="entry name" value="HisKA"/>
    <property type="match status" value="1"/>
</dbReference>
<feature type="transmembrane region" description="Helical" evidence="9">
    <location>
        <begin position="159"/>
        <end position="181"/>
    </location>
</feature>
<reference evidence="11 12" key="1">
    <citation type="submission" date="2021-06" db="EMBL/GenBank/DDBJ databases">
        <title>Genome-based taxonomic framework of Microbacterium strains isolated from marine environment, the description of four new species and reclassification of four preexisting species.</title>
        <authorList>
            <person name="Lee S.D."/>
            <person name="Kim S.-M."/>
            <person name="Byeon Y.-S."/>
            <person name="Yang H.L."/>
            <person name="Kim I.S."/>
        </authorList>
    </citation>
    <scope>NUCLEOTIDE SEQUENCE [LARGE SCALE GENOMIC DNA]</scope>
    <source>
        <strain evidence="11 12">KACC 20514</strain>
    </source>
</reference>
<feature type="transmembrane region" description="Helical" evidence="9">
    <location>
        <begin position="38"/>
        <end position="57"/>
    </location>
</feature>
<evidence type="ECO:0000256" key="8">
    <source>
        <dbReference type="SAM" id="MobiDB-lite"/>
    </source>
</evidence>
<evidence type="ECO:0000256" key="1">
    <source>
        <dbReference type="ARBA" id="ARBA00000085"/>
    </source>
</evidence>
<feature type="transmembrane region" description="Helical" evidence="9">
    <location>
        <begin position="64"/>
        <end position="86"/>
    </location>
</feature>
<evidence type="ECO:0000256" key="3">
    <source>
        <dbReference type="ARBA" id="ARBA00012438"/>
    </source>
</evidence>
<dbReference type="EC" id="2.7.13.3" evidence="3"/>
<dbReference type="Gene3D" id="3.30.450.20">
    <property type="entry name" value="PAS domain"/>
    <property type="match status" value="1"/>
</dbReference>
<dbReference type="PANTHER" id="PTHR43711:SF1">
    <property type="entry name" value="HISTIDINE KINASE 1"/>
    <property type="match status" value="1"/>
</dbReference>
<dbReference type="Gene3D" id="1.10.287.130">
    <property type="match status" value="1"/>
</dbReference>
<evidence type="ECO:0000256" key="5">
    <source>
        <dbReference type="ARBA" id="ARBA00022679"/>
    </source>
</evidence>
<dbReference type="GO" id="GO:0005886">
    <property type="term" value="C:plasma membrane"/>
    <property type="evidence" value="ECO:0007669"/>
    <property type="project" value="UniProtKB-SubCell"/>
</dbReference>
<proteinExistence type="predicted"/>
<dbReference type="InterPro" id="IPR004358">
    <property type="entry name" value="Sig_transdc_His_kin-like_C"/>
</dbReference>
<evidence type="ECO:0000256" key="2">
    <source>
        <dbReference type="ARBA" id="ARBA00004236"/>
    </source>
</evidence>
<dbReference type="CDD" id="cd00082">
    <property type="entry name" value="HisKA"/>
    <property type="match status" value="1"/>
</dbReference>
<keyword evidence="4" id="KW-0597">Phosphoprotein</keyword>
<dbReference type="Gene3D" id="3.30.565.10">
    <property type="entry name" value="Histidine kinase-like ATPase, C-terminal domain"/>
    <property type="match status" value="1"/>
</dbReference>
<dbReference type="InterPro" id="IPR036097">
    <property type="entry name" value="HisK_dim/P_sf"/>
</dbReference>
<dbReference type="SUPFAM" id="SSF47384">
    <property type="entry name" value="Homodimeric domain of signal transducing histidine kinase"/>
    <property type="match status" value="1"/>
</dbReference>
<evidence type="ECO:0000313" key="12">
    <source>
        <dbReference type="Proteomes" id="UP001183582"/>
    </source>
</evidence>
<evidence type="ECO:0000313" key="11">
    <source>
        <dbReference type="EMBL" id="MDS0245985.1"/>
    </source>
</evidence>
<dbReference type="InterPro" id="IPR003594">
    <property type="entry name" value="HATPase_dom"/>
</dbReference>
<dbReference type="SMART" id="SM00387">
    <property type="entry name" value="HATPase_c"/>
    <property type="match status" value="1"/>
</dbReference>